<organism evidence="2 3">
    <name type="scientific">Liparis tanakae</name>
    <name type="common">Tanaka's snailfish</name>
    <dbReference type="NCBI Taxonomy" id="230148"/>
    <lineage>
        <taxon>Eukaryota</taxon>
        <taxon>Metazoa</taxon>
        <taxon>Chordata</taxon>
        <taxon>Craniata</taxon>
        <taxon>Vertebrata</taxon>
        <taxon>Euteleostomi</taxon>
        <taxon>Actinopterygii</taxon>
        <taxon>Neopterygii</taxon>
        <taxon>Teleostei</taxon>
        <taxon>Neoteleostei</taxon>
        <taxon>Acanthomorphata</taxon>
        <taxon>Eupercaria</taxon>
        <taxon>Perciformes</taxon>
        <taxon>Cottioidei</taxon>
        <taxon>Cottales</taxon>
        <taxon>Liparidae</taxon>
        <taxon>Liparis</taxon>
    </lineage>
</organism>
<gene>
    <name evidence="2" type="ORF">EYF80_058489</name>
</gene>
<comment type="caution">
    <text evidence="2">The sequence shown here is derived from an EMBL/GenBank/DDBJ whole genome shotgun (WGS) entry which is preliminary data.</text>
</comment>
<reference evidence="2 3" key="1">
    <citation type="submission" date="2019-03" db="EMBL/GenBank/DDBJ databases">
        <title>First draft genome of Liparis tanakae, snailfish: a comprehensive survey of snailfish specific genes.</title>
        <authorList>
            <person name="Kim W."/>
            <person name="Song I."/>
            <person name="Jeong J.-H."/>
            <person name="Kim D."/>
            <person name="Kim S."/>
            <person name="Ryu S."/>
            <person name="Song J.Y."/>
            <person name="Lee S.K."/>
        </authorList>
    </citation>
    <scope>NUCLEOTIDE SEQUENCE [LARGE SCALE GENOMIC DNA]</scope>
    <source>
        <tissue evidence="2">Muscle</tissue>
    </source>
</reference>
<feature type="region of interest" description="Disordered" evidence="1">
    <location>
        <begin position="1"/>
        <end position="41"/>
    </location>
</feature>
<evidence type="ECO:0000313" key="2">
    <source>
        <dbReference type="EMBL" id="TNN31359.1"/>
    </source>
</evidence>
<dbReference type="AlphaFoldDB" id="A0A4Z2ERD9"/>
<name>A0A4Z2ERD9_9TELE</name>
<protein>
    <submittedName>
        <fullName evidence="2">Uncharacterized protein</fullName>
    </submittedName>
</protein>
<dbReference type="Proteomes" id="UP000314294">
    <property type="component" value="Unassembled WGS sequence"/>
</dbReference>
<dbReference type="EMBL" id="SRLO01003546">
    <property type="protein sequence ID" value="TNN31359.1"/>
    <property type="molecule type" value="Genomic_DNA"/>
</dbReference>
<keyword evidence="3" id="KW-1185">Reference proteome</keyword>
<evidence type="ECO:0000313" key="3">
    <source>
        <dbReference type="Proteomes" id="UP000314294"/>
    </source>
</evidence>
<sequence length="89" mass="9709">MKGTVRTGEDGRGRLRGRGARREAGKPVRHLGQPDGRNTNILTRTRLRLRLIGTARQRGAPDGRTQHTLSVSLRGLAAARGAGTRRLPH</sequence>
<evidence type="ECO:0000256" key="1">
    <source>
        <dbReference type="SAM" id="MobiDB-lite"/>
    </source>
</evidence>
<accession>A0A4Z2ERD9</accession>
<proteinExistence type="predicted"/>